<comment type="similarity">
    <text evidence="2">Belongs to the pectinesterase family.</text>
</comment>
<keyword evidence="6" id="KW-0732">Signal</keyword>
<dbReference type="Pfam" id="PF01095">
    <property type="entry name" value="Pectinesterase"/>
    <property type="match status" value="1"/>
</dbReference>
<evidence type="ECO:0000313" key="8">
    <source>
        <dbReference type="EMBL" id="EFJ36803.1"/>
    </source>
</evidence>
<dbReference type="PANTHER" id="PTHR31321:SF126">
    <property type="entry name" value="PECTINESTERASE"/>
    <property type="match status" value="1"/>
</dbReference>
<dbReference type="KEGG" id="smo:SELMODRAFT_77752"/>
<dbReference type="InterPro" id="IPR011050">
    <property type="entry name" value="Pectin_lyase_fold/virulence"/>
</dbReference>
<evidence type="ECO:0000256" key="1">
    <source>
        <dbReference type="ARBA" id="ARBA00005184"/>
    </source>
</evidence>
<reference evidence="8 9" key="1">
    <citation type="journal article" date="2011" name="Science">
        <title>The Selaginella genome identifies genetic changes associated with the evolution of vascular plants.</title>
        <authorList>
            <person name="Banks J.A."/>
            <person name="Nishiyama T."/>
            <person name="Hasebe M."/>
            <person name="Bowman J.L."/>
            <person name="Gribskov M."/>
            <person name="dePamphilis C."/>
            <person name="Albert V.A."/>
            <person name="Aono N."/>
            <person name="Aoyama T."/>
            <person name="Ambrose B.A."/>
            <person name="Ashton N.W."/>
            <person name="Axtell M.J."/>
            <person name="Barker E."/>
            <person name="Barker M.S."/>
            <person name="Bennetzen J.L."/>
            <person name="Bonawitz N.D."/>
            <person name="Chapple C."/>
            <person name="Cheng C."/>
            <person name="Correa L.G."/>
            <person name="Dacre M."/>
            <person name="DeBarry J."/>
            <person name="Dreyer I."/>
            <person name="Elias M."/>
            <person name="Engstrom E.M."/>
            <person name="Estelle M."/>
            <person name="Feng L."/>
            <person name="Finet C."/>
            <person name="Floyd S.K."/>
            <person name="Frommer W.B."/>
            <person name="Fujita T."/>
            <person name="Gramzow L."/>
            <person name="Gutensohn M."/>
            <person name="Harholt J."/>
            <person name="Hattori M."/>
            <person name="Heyl A."/>
            <person name="Hirai T."/>
            <person name="Hiwatashi Y."/>
            <person name="Ishikawa M."/>
            <person name="Iwata M."/>
            <person name="Karol K.G."/>
            <person name="Koehler B."/>
            <person name="Kolukisaoglu U."/>
            <person name="Kubo M."/>
            <person name="Kurata T."/>
            <person name="Lalonde S."/>
            <person name="Li K."/>
            <person name="Li Y."/>
            <person name="Litt A."/>
            <person name="Lyons E."/>
            <person name="Manning G."/>
            <person name="Maruyama T."/>
            <person name="Michael T.P."/>
            <person name="Mikami K."/>
            <person name="Miyazaki S."/>
            <person name="Morinaga S."/>
            <person name="Murata T."/>
            <person name="Mueller-Roeber B."/>
            <person name="Nelson D.R."/>
            <person name="Obara M."/>
            <person name="Oguri Y."/>
            <person name="Olmstead R.G."/>
            <person name="Onodera N."/>
            <person name="Petersen B.L."/>
            <person name="Pils B."/>
            <person name="Prigge M."/>
            <person name="Rensing S.A."/>
            <person name="Riano-Pachon D.M."/>
            <person name="Roberts A.W."/>
            <person name="Sato Y."/>
            <person name="Scheller H.V."/>
            <person name="Schulz B."/>
            <person name="Schulz C."/>
            <person name="Shakirov E.V."/>
            <person name="Shibagaki N."/>
            <person name="Shinohara N."/>
            <person name="Shippen D.E."/>
            <person name="Soerensen I."/>
            <person name="Sotooka R."/>
            <person name="Sugimoto N."/>
            <person name="Sugita M."/>
            <person name="Sumikawa N."/>
            <person name="Tanurdzic M."/>
            <person name="Theissen G."/>
            <person name="Ulvskov P."/>
            <person name="Wakazuki S."/>
            <person name="Weng J.K."/>
            <person name="Willats W.W."/>
            <person name="Wipf D."/>
            <person name="Wolf P.G."/>
            <person name="Yang L."/>
            <person name="Zimmer A.D."/>
            <person name="Zhu Q."/>
            <person name="Mitros T."/>
            <person name="Hellsten U."/>
            <person name="Loque D."/>
            <person name="Otillar R."/>
            <person name="Salamov A."/>
            <person name="Schmutz J."/>
            <person name="Shapiro H."/>
            <person name="Lindquist E."/>
            <person name="Lucas S."/>
            <person name="Rokhsar D."/>
            <person name="Grigoriev I.V."/>
        </authorList>
    </citation>
    <scope>NUCLEOTIDE SEQUENCE [LARGE SCALE GENOMIC DNA]</scope>
</reference>
<dbReference type="InterPro" id="IPR000070">
    <property type="entry name" value="Pectinesterase_cat"/>
</dbReference>
<dbReference type="InterPro" id="IPR012334">
    <property type="entry name" value="Pectin_lyas_fold"/>
</dbReference>
<evidence type="ECO:0000259" key="7">
    <source>
        <dbReference type="Pfam" id="PF01095"/>
    </source>
</evidence>
<feature type="signal peptide" evidence="6">
    <location>
        <begin position="1"/>
        <end position="22"/>
    </location>
</feature>
<dbReference type="PANTHER" id="PTHR31321">
    <property type="entry name" value="ACYL-COA THIOESTER HYDROLASE YBHC-RELATED"/>
    <property type="match status" value="1"/>
</dbReference>
<dbReference type="GO" id="GO:0030599">
    <property type="term" value="F:pectinesterase activity"/>
    <property type="evidence" value="ECO:0000318"/>
    <property type="project" value="GO_Central"/>
</dbReference>
<evidence type="ECO:0000256" key="6">
    <source>
        <dbReference type="SAM" id="SignalP"/>
    </source>
</evidence>
<dbReference type="AlphaFoldDB" id="D8QRM5"/>
<dbReference type="Gene3D" id="2.160.20.10">
    <property type="entry name" value="Single-stranded right-handed beta-helix, Pectin lyase-like"/>
    <property type="match status" value="1"/>
</dbReference>
<sequence length="328" mass="36756">MLRVIFLLGLLVLLSQHNLCKGHAEDDLHPALVNANERKIDVYVGPSSDFKTIQAAIDAVPLENKRRYIIHVASGVYRERITIPASKDFITLLGNFDDKFATIVVSAGNEPTLSVQAKYFVAQFITFKNDAPFVYAGAVEEQQSNTVAVQVSGDFAAFYDCFITSSQHTLSEDRGRHFYKRTFIQGSINFITGQGRSLFQECNIVSNSRNNTGGITLQSKPERSWGYSFVNSYFGGTGQLSFGHPWKDFARVVLISSYFDEVVIPNNWDRWPYNNGNGNVLFAEYDSQGPGAVPTKLANWVKHLSEEEAQDYSSIAFVDGEEWLFLEV</sequence>
<evidence type="ECO:0000256" key="3">
    <source>
        <dbReference type="ARBA" id="ARBA00013229"/>
    </source>
</evidence>
<dbReference type="HOGENOM" id="CLU_012243_3_3_1"/>
<evidence type="ECO:0000256" key="5">
    <source>
        <dbReference type="ARBA" id="ARBA00023085"/>
    </source>
</evidence>
<keyword evidence="5" id="KW-0063">Aspartyl esterase</keyword>
<evidence type="ECO:0000256" key="2">
    <source>
        <dbReference type="ARBA" id="ARBA00008891"/>
    </source>
</evidence>
<dbReference type="EC" id="3.1.1.11" evidence="3"/>
<accession>D8QRM5</accession>
<dbReference type="Gramene" id="EFJ36803">
    <property type="protein sequence ID" value="EFJ36803"/>
    <property type="gene ID" value="SELMODRAFT_77752"/>
</dbReference>
<dbReference type="InParanoid" id="D8QRM5"/>
<evidence type="ECO:0000256" key="4">
    <source>
        <dbReference type="ARBA" id="ARBA00022801"/>
    </source>
</evidence>
<keyword evidence="4" id="KW-0378">Hydrolase</keyword>
<gene>
    <name evidence="8" type="ORF">SELMODRAFT_77752</name>
</gene>
<feature type="chain" id="PRO_5011119713" description="pectinesterase" evidence="6">
    <location>
        <begin position="23"/>
        <end position="328"/>
    </location>
</feature>
<organism evidence="9">
    <name type="scientific">Selaginella moellendorffii</name>
    <name type="common">Spikemoss</name>
    <dbReference type="NCBI Taxonomy" id="88036"/>
    <lineage>
        <taxon>Eukaryota</taxon>
        <taxon>Viridiplantae</taxon>
        <taxon>Streptophyta</taxon>
        <taxon>Embryophyta</taxon>
        <taxon>Tracheophyta</taxon>
        <taxon>Lycopodiopsida</taxon>
        <taxon>Selaginellales</taxon>
        <taxon>Selaginellaceae</taxon>
        <taxon>Selaginella</taxon>
    </lineage>
</organism>
<dbReference type="GO" id="GO:0045490">
    <property type="term" value="P:pectin catabolic process"/>
    <property type="evidence" value="ECO:0000318"/>
    <property type="project" value="GO_Central"/>
</dbReference>
<feature type="domain" description="Pectinesterase catalytic" evidence="7">
    <location>
        <begin position="47"/>
        <end position="320"/>
    </location>
</feature>
<protein>
    <recommendedName>
        <fullName evidence="3">pectinesterase</fullName>
        <ecNumber evidence="3">3.1.1.11</ecNumber>
    </recommendedName>
</protein>
<name>D8QRM5_SELML</name>
<evidence type="ECO:0000313" key="9">
    <source>
        <dbReference type="Proteomes" id="UP000001514"/>
    </source>
</evidence>
<dbReference type="EMBL" id="GL377566">
    <property type="protein sequence ID" value="EFJ36803.1"/>
    <property type="molecule type" value="Genomic_DNA"/>
</dbReference>
<proteinExistence type="inferred from homology"/>
<dbReference type="Proteomes" id="UP000001514">
    <property type="component" value="Unassembled WGS sequence"/>
</dbReference>
<keyword evidence="9" id="KW-1185">Reference proteome</keyword>
<dbReference type="UniPathway" id="UPA00545">
    <property type="reaction ID" value="UER00823"/>
</dbReference>
<dbReference type="SUPFAM" id="SSF51126">
    <property type="entry name" value="Pectin lyase-like"/>
    <property type="match status" value="1"/>
</dbReference>
<comment type="pathway">
    <text evidence="1">Glycan metabolism; pectin degradation; 2-dehydro-3-deoxy-D-gluconate from pectin: step 1/5.</text>
</comment>
<dbReference type="GO" id="GO:0042545">
    <property type="term" value="P:cell wall modification"/>
    <property type="evidence" value="ECO:0007669"/>
    <property type="project" value="InterPro"/>
</dbReference>